<dbReference type="RefSeq" id="WP_013609340.1">
    <property type="nucleotide sequence ID" value="NC_015155.1"/>
</dbReference>
<name>F0QRU8_MYCSL</name>
<dbReference type="STRING" id="768700.MSU_0687"/>
<dbReference type="AlphaFoldDB" id="F0QRU8"/>
<keyword evidence="2" id="KW-1185">Reference proteome</keyword>
<dbReference type="KEGG" id="mss:MSU_0687"/>
<evidence type="ECO:0000313" key="2">
    <source>
        <dbReference type="Proteomes" id="UP000007484"/>
    </source>
</evidence>
<proteinExistence type="predicted"/>
<accession>F0QRU8</accession>
<dbReference type="EMBL" id="CP002525">
    <property type="protein sequence ID" value="ADX98218.1"/>
    <property type="molecule type" value="Genomic_DNA"/>
</dbReference>
<protein>
    <submittedName>
        <fullName evidence="1">Uncharacterized protein</fullName>
    </submittedName>
</protein>
<gene>
    <name evidence="1" type="ordered locus">MSU_0687</name>
</gene>
<reference evidence="1 2" key="1">
    <citation type="journal article" date="2011" name="J. Bacteriol.">
        <title>Complete genome sequences of two hemotropic Mycoplasmas, Mycoplasma haemofelis strain Ohio2 and Mycoplasma suis strain Illinois.</title>
        <authorList>
            <person name="Messick J.B."/>
            <person name="Santos A.P."/>
            <person name="Guimaraes A.M."/>
        </authorList>
    </citation>
    <scope>NUCLEOTIDE SEQUENCE [LARGE SCALE GENOMIC DNA]</scope>
    <source>
        <strain evidence="1 2">Illinois</strain>
    </source>
</reference>
<dbReference type="Proteomes" id="UP000007484">
    <property type="component" value="Chromosome"/>
</dbReference>
<evidence type="ECO:0000313" key="1">
    <source>
        <dbReference type="EMBL" id="ADX98218.1"/>
    </source>
</evidence>
<dbReference type="HOGENOM" id="CLU_057098_0_0_14"/>
<organism evidence="1 2">
    <name type="scientific">Mycoplasma suis (strain Illinois)</name>
    <dbReference type="NCBI Taxonomy" id="768700"/>
    <lineage>
        <taxon>Bacteria</taxon>
        <taxon>Bacillati</taxon>
        <taxon>Mycoplasmatota</taxon>
        <taxon>Mollicutes</taxon>
        <taxon>Mycoplasmataceae</taxon>
        <taxon>Mycoplasma</taxon>
    </lineage>
</organism>
<sequence>MLDSESKFEKVQGIWFDDIDWGVNVSYRKVDDGEDADDDCVYLASGYAYGCKKIGVKENEGTSFQQRVGKEKVKLNKNGWGLKIGKVAFSMALVEMVKKDERKGEFSKKWNDWFEEDNEESCLEVTDKGGGREHNYKKRKCKWKLKEGKKKEALEIFKKVFADESGWARKSFKKDTIDGLCKDNRKWIANDFGKDGEKVMNEVKEKFKKAHCKRNEGESNYGKGGDYVNDWSVNSSIKVIEGEVFEFEGDKSRSDKELLAFEKMGEGQDIFGKEKGGNRKISAGDWLKAARWDGTLGDQSCNSVEQWESRKWGVGDDQNQCAKGRDGGDKKWIHDQRWENIKRRFGLGKSSNKDNCQWLMKEPFKGTRHEDLRPKHTIVVKFLTDFWKMFYFEETIINSLPIN</sequence>